<evidence type="ECO:0000313" key="2">
    <source>
        <dbReference type="EMBL" id="KAG5641524.1"/>
    </source>
</evidence>
<dbReference type="PANTHER" id="PTHR43986:SF1">
    <property type="entry name" value="ELONGATION FACTOR 1-GAMMA"/>
    <property type="match status" value="1"/>
</dbReference>
<dbReference type="SUPFAM" id="SSF52833">
    <property type="entry name" value="Thioredoxin-like"/>
    <property type="match status" value="1"/>
</dbReference>
<dbReference type="InterPro" id="IPR004045">
    <property type="entry name" value="Glutathione_S-Trfase_N"/>
</dbReference>
<dbReference type="InterPro" id="IPR050802">
    <property type="entry name" value="EF-GSTs"/>
</dbReference>
<accession>A0A9P7G2D1</accession>
<gene>
    <name evidence="2" type="ORF">DXG03_004815</name>
</gene>
<dbReference type="InterPro" id="IPR036249">
    <property type="entry name" value="Thioredoxin-like_sf"/>
</dbReference>
<dbReference type="Pfam" id="PF02798">
    <property type="entry name" value="GST_N"/>
    <property type="match status" value="1"/>
</dbReference>
<name>A0A9P7G2D1_9AGAR</name>
<comment type="caution">
    <text evidence="2">The sequence shown here is derived from an EMBL/GenBank/DDBJ whole genome shotgun (WGS) entry which is preliminary data.</text>
</comment>
<dbReference type="GO" id="GO:0005634">
    <property type="term" value="C:nucleus"/>
    <property type="evidence" value="ECO:0007669"/>
    <property type="project" value="TreeGrafter"/>
</dbReference>
<protein>
    <recommendedName>
        <fullName evidence="1">GST N-terminal domain-containing protein</fullName>
    </recommendedName>
</protein>
<dbReference type="PROSITE" id="PS50404">
    <property type="entry name" value="GST_NTER"/>
    <property type="match status" value="1"/>
</dbReference>
<dbReference type="AlphaFoldDB" id="A0A9P7G2D1"/>
<dbReference type="CDD" id="cd03044">
    <property type="entry name" value="GST_N_EF1Bgamma"/>
    <property type="match status" value="1"/>
</dbReference>
<organism evidence="2 3">
    <name type="scientific">Asterophora parasitica</name>
    <dbReference type="NCBI Taxonomy" id="117018"/>
    <lineage>
        <taxon>Eukaryota</taxon>
        <taxon>Fungi</taxon>
        <taxon>Dikarya</taxon>
        <taxon>Basidiomycota</taxon>
        <taxon>Agaricomycotina</taxon>
        <taxon>Agaricomycetes</taxon>
        <taxon>Agaricomycetidae</taxon>
        <taxon>Agaricales</taxon>
        <taxon>Tricholomatineae</taxon>
        <taxon>Lyophyllaceae</taxon>
        <taxon>Asterophora</taxon>
    </lineage>
</organism>
<reference evidence="2" key="1">
    <citation type="submission" date="2020-07" db="EMBL/GenBank/DDBJ databases">
        <authorList>
            <person name="Nieuwenhuis M."/>
            <person name="Van De Peppel L.J.J."/>
        </authorList>
    </citation>
    <scope>NUCLEOTIDE SEQUENCE</scope>
    <source>
        <strain evidence="2">AP01</strain>
        <tissue evidence="2">Mycelium</tissue>
    </source>
</reference>
<keyword evidence="3" id="KW-1185">Reference proteome</keyword>
<dbReference type="OrthoDB" id="249703at2759"/>
<reference evidence="2" key="2">
    <citation type="submission" date="2021-10" db="EMBL/GenBank/DDBJ databases">
        <title>Phylogenomics reveals ancestral predisposition of the termite-cultivated fungus Termitomyces towards a domesticated lifestyle.</title>
        <authorList>
            <person name="Auxier B."/>
            <person name="Grum-Grzhimaylo A."/>
            <person name="Cardenas M.E."/>
            <person name="Lodge J.D."/>
            <person name="Laessoe T."/>
            <person name="Pedersen O."/>
            <person name="Smith M.E."/>
            <person name="Kuyper T.W."/>
            <person name="Franco-Molano E.A."/>
            <person name="Baroni T.J."/>
            <person name="Aanen D.K."/>
        </authorList>
    </citation>
    <scope>NUCLEOTIDE SEQUENCE</scope>
    <source>
        <strain evidence="2">AP01</strain>
        <tissue evidence="2">Mycelium</tissue>
    </source>
</reference>
<dbReference type="GO" id="GO:0006414">
    <property type="term" value="P:translational elongation"/>
    <property type="evidence" value="ECO:0007669"/>
    <property type="project" value="TreeGrafter"/>
</dbReference>
<dbReference type="Gene3D" id="3.40.30.10">
    <property type="entry name" value="Glutaredoxin"/>
    <property type="match status" value="1"/>
</dbReference>
<evidence type="ECO:0000259" key="1">
    <source>
        <dbReference type="PROSITE" id="PS50404"/>
    </source>
</evidence>
<proteinExistence type="predicted"/>
<evidence type="ECO:0000313" key="3">
    <source>
        <dbReference type="Proteomes" id="UP000775547"/>
    </source>
</evidence>
<dbReference type="PANTHER" id="PTHR43986">
    <property type="entry name" value="ELONGATION FACTOR 1-GAMMA"/>
    <property type="match status" value="1"/>
</dbReference>
<dbReference type="Proteomes" id="UP000775547">
    <property type="component" value="Unassembled WGS sequence"/>
</dbReference>
<feature type="domain" description="GST N-terminal" evidence="1">
    <location>
        <begin position="1"/>
        <end position="83"/>
    </location>
</feature>
<dbReference type="GO" id="GO:0005737">
    <property type="term" value="C:cytoplasm"/>
    <property type="evidence" value="ECO:0007669"/>
    <property type="project" value="TreeGrafter"/>
</dbReference>
<dbReference type="EMBL" id="JABCKV010000295">
    <property type="protein sequence ID" value="KAG5641524.1"/>
    <property type="molecule type" value="Genomic_DNA"/>
</dbReference>
<sequence>MSSTLWTVPAQSSGKIIRATAAFGGVALELAAGYEHFVDNKKPDFLAKFPHGKIPSIEQADGFKVFESVAIARYVAALAPNSGLLGADLKDSALVDQWIHLADSEVDVYTALSGQLVRGAINPYNKPVRCLIRFYGAS</sequence>